<comment type="catalytic activity">
    <reaction evidence="22">
        <text>Na(+)(in) = Na(+)(out)</text>
        <dbReference type="Rhea" id="RHEA:34963"/>
        <dbReference type="ChEBI" id="CHEBI:29101"/>
    </reaction>
</comment>
<dbReference type="PROSITE" id="PS00888">
    <property type="entry name" value="CNMP_BINDING_1"/>
    <property type="match status" value="1"/>
</dbReference>
<evidence type="ECO:0000256" key="24">
    <source>
        <dbReference type="SAM" id="Phobius"/>
    </source>
</evidence>
<dbReference type="FunFam" id="1.10.287.70:FF:000031">
    <property type="entry name" value="Potassium/sodium hyperpolarization-activated cyclic nucleotide-gated channel 1, putative"/>
    <property type="match status" value="1"/>
</dbReference>
<keyword evidence="12" id="KW-0630">Potassium</keyword>
<feature type="region of interest" description="Disordered" evidence="23">
    <location>
        <begin position="744"/>
        <end position="839"/>
    </location>
</feature>
<evidence type="ECO:0000256" key="17">
    <source>
        <dbReference type="ARBA" id="ARBA00023149"/>
    </source>
</evidence>
<evidence type="ECO:0000256" key="23">
    <source>
        <dbReference type="SAM" id="MobiDB-lite"/>
    </source>
</evidence>
<dbReference type="InterPro" id="IPR014710">
    <property type="entry name" value="RmlC-like_jellyroll"/>
</dbReference>
<evidence type="ECO:0000256" key="15">
    <source>
        <dbReference type="ARBA" id="ARBA00023065"/>
    </source>
</evidence>
<feature type="compositionally biased region" description="Polar residues" evidence="23">
    <location>
        <begin position="903"/>
        <end position="920"/>
    </location>
</feature>
<protein>
    <recommendedName>
        <fullName evidence="25">Cyclic nucleotide-binding domain-containing protein</fullName>
    </recommendedName>
</protein>
<keyword evidence="16 24" id="KW-0472">Membrane</keyword>
<evidence type="ECO:0000256" key="20">
    <source>
        <dbReference type="ARBA" id="ARBA00023303"/>
    </source>
</evidence>
<comment type="subcellular location">
    <subcellularLocation>
        <location evidence="1">Cell membrane</location>
        <topology evidence="1">Multi-pass membrane protein</topology>
    </subcellularLocation>
</comment>
<keyword evidence="8 24" id="KW-0812">Transmembrane</keyword>
<evidence type="ECO:0000256" key="16">
    <source>
        <dbReference type="ARBA" id="ARBA00023136"/>
    </source>
</evidence>
<dbReference type="CDD" id="cd00038">
    <property type="entry name" value="CAP_ED"/>
    <property type="match status" value="1"/>
</dbReference>
<keyword evidence="9" id="KW-0547">Nucleotide-binding</keyword>
<dbReference type="PRINTS" id="PR01463">
    <property type="entry name" value="EAGCHANLFMLY"/>
</dbReference>
<keyword evidence="14" id="KW-0915">Sodium</keyword>
<keyword evidence="13 24" id="KW-1133">Transmembrane helix</keyword>
<evidence type="ECO:0000256" key="22">
    <source>
        <dbReference type="ARBA" id="ARBA00036239"/>
    </source>
</evidence>
<evidence type="ECO:0000256" key="9">
    <source>
        <dbReference type="ARBA" id="ARBA00022741"/>
    </source>
</evidence>
<feature type="transmembrane region" description="Helical" evidence="24">
    <location>
        <begin position="197"/>
        <end position="216"/>
    </location>
</feature>
<dbReference type="PANTHER" id="PTHR45689">
    <property type="entry name" value="I[[H]] CHANNEL, ISOFORM E"/>
    <property type="match status" value="1"/>
</dbReference>
<keyword evidence="10" id="KW-0631">Potassium channel</keyword>
<dbReference type="AlphaFoldDB" id="A0AAN8LX17"/>
<feature type="domain" description="Cyclic nucleotide-binding" evidence="25">
    <location>
        <begin position="327"/>
        <end position="442"/>
    </location>
</feature>
<gene>
    <name evidence="26" type="ORF">J4Q44_G00110500</name>
</gene>
<keyword evidence="11" id="KW-0851">Voltage-gated channel</keyword>
<dbReference type="GO" id="GO:0005249">
    <property type="term" value="F:voltage-gated potassium channel activity"/>
    <property type="evidence" value="ECO:0007669"/>
    <property type="project" value="InterPro"/>
</dbReference>
<keyword evidence="19" id="KW-1071">Ligand-gated ion channel</keyword>
<evidence type="ECO:0000256" key="21">
    <source>
        <dbReference type="ARBA" id="ARBA00034430"/>
    </source>
</evidence>
<dbReference type="SUPFAM" id="SSF81324">
    <property type="entry name" value="Voltage-gated potassium channels"/>
    <property type="match status" value="1"/>
</dbReference>
<keyword evidence="17" id="KW-0114">cAMP</keyword>
<evidence type="ECO:0000256" key="10">
    <source>
        <dbReference type="ARBA" id="ARBA00022826"/>
    </source>
</evidence>
<evidence type="ECO:0000259" key="25">
    <source>
        <dbReference type="PROSITE" id="PS50042"/>
    </source>
</evidence>
<evidence type="ECO:0000256" key="13">
    <source>
        <dbReference type="ARBA" id="ARBA00022989"/>
    </source>
</evidence>
<dbReference type="InterPro" id="IPR005821">
    <property type="entry name" value="Ion_trans_dom"/>
</dbReference>
<evidence type="ECO:0000256" key="19">
    <source>
        <dbReference type="ARBA" id="ARBA00023286"/>
    </source>
</evidence>
<evidence type="ECO:0000256" key="11">
    <source>
        <dbReference type="ARBA" id="ARBA00022882"/>
    </source>
</evidence>
<feature type="compositionally biased region" description="Polar residues" evidence="23">
    <location>
        <begin position="855"/>
        <end position="876"/>
    </location>
</feature>
<evidence type="ECO:0000256" key="5">
    <source>
        <dbReference type="ARBA" id="ARBA00022475"/>
    </source>
</evidence>
<feature type="region of interest" description="Disordered" evidence="23">
    <location>
        <begin position="851"/>
        <end position="884"/>
    </location>
</feature>
<dbReference type="GO" id="GO:0098855">
    <property type="term" value="C:HCN channel complex"/>
    <property type="evidence" value="ECO:0007669"/>
    <property type="project" value="TreeGrafter"/>
</dbReference>
<dbReference type="Gene3D" id="1.10.287.630">
    <property type="entry name" value="Helix hairpin bin"/>
    <property type="match status" value="1"/>
</dbReference>
<dbReference type="Pfam" id="PF00027">
    <property type="entry name" value="cNMP_binding"/>
    <property type="match status" value="1"/>
</dbReference>
<dbReference type="FunFam" id="2.60.120.10:FF:000007">
    <property type="entry name" value="Putative potassium/sodium hyperpolarization-activated cyclic nucleotide-gated channel 2"/>
    <property type="match status" value="1"/>
</dbReference>
<feature type="compositionally biased region" description="Polar residues" evidence="23">
    <location>
        <begin position="745"/>
        <end position="764"/>
    </location>
</feature>
<evidence type="ECO:0000256" key="7">
    <source>
        <dbReference type="ARBA" id="ARBA00022566"/>
    </source>
</evidence>
<dbReference type="GO" id="GO:0030424">
    <property type="term" value="C:axon"/>
    <property type="evidence" value="ECO:0007669"/>
    <property type="project" value="TreeGrafter"/>
</dbReference>
<comment type="caution">
    <text evidence="26">The sequence shown here is derived from an EMBL/GenBank/DDBJ whole genome shotgun (WGS) entry which is preliminary data.</text>
</comment>
<organism evidence="26 27">
    <name type="scientific">Coregonus suidteri</name>
    <dbReference type="NCBI Taxonomy" id="861788"/>
    <lineage>
        <taxon>Eukaryota</taxon>
        <taxon>Metazoa</taxon>
        <taxon>Chordata</taxon>
        <taxon>Craniata</taxon>
        <taxon>Vertebrata</taxon>
        <taxon>Euteleostomi</taxon>
        <taxon>Actinopterygii</taxon>
        <taxon>Neopterygii</taxon>
        <taxon>Teleostei</taxon>
        <taxon>Protacanthopterygii</taxon>
        <taxon>Salmoniformes</taxon>
        <taxon>Salmonidae</taxon>
        <taxon>Coregoninae</taxon>
        <taxon>Coregonus</taxon>
    </lineage>
</organism>
<evidence type="ECO:0000256" key="2">
    <source>
        <dbReference type="ARBA" id="ARBA00006305"/>
    </source>
</evidence>
<dbReference type="InterPro" id="IPR003938">
    <property type="entry name" value="K_chnl_volt-dep_EAG/ELK/ERG"/>
</dbReference>
<dbReference type="Gene3D" id="1.10.287.70">
    <property type="match status" value="1"/>
</dbReference>
<dbReference type="GO" id="GO:0030425">
    <property type="term" value="C:dendrite"/>
    <property type="evidence" value="ECO:0007669"/>
    <property type="project" value="TreeGrafter"/>
</dbReference>
<keyword evidence="4" id="KW-0894">Sodium channel</keyword>
<comment type="catalytic activity">
    <reaction evidence="21">
        <text>K(+)(in) = K(+)(out)</text>
        <dbReference type="Rhea" id="RHEA:29463"/>
        <dbReference type="ChEBI" id="CHEBI:29103"/>
    </reaction>
</comment>
<dbReference type="InterPro" id="IPR051413">
    <property type="entry name" value="K/Na_HCN_channel"/>
</dbReference>
<evidence type="ECO:0000256" key="12">
    <source>
        <dbReference type="ARBA" id="ARBA00022958"/>
    </source>
</evidence>
<dbReference type="SUPFAM" id="SSF51206">
    <property type="entry name" value="cAMP-binding domain-like"/>
    <property type="match status" value="1"/>
</dbReference>
<dbReference type="Pfam" id="PF00520">
    <property type="entry name" value="Ion_trans"/>
    <property type="match status" value="1"/>
</dbReference>
<evidence type="ECO:0000256" key="14">
    <source>
        <dbReference type="ARBA" id="ARBA00023053"/>
    </source>
</evidence>
<feature type="compositionally biased region" description="Polar residues" evidence="23">
    <location>
        <begin position="945"/>
        <end position="956"/>
    </location>
</feature>
<dbReference type="Proteomes" id="UP001356427">
    <property type="component" value="Unassembled WGS sequence"/>
</dbReference>
<dbReference type="PROSITE" id="PS50042">
    <property type="entry name" value="CNMP_BINDING_3"/>
    <property type="match status" value="1"/>
</dbReference>
<name>A0AAN8LX17_9TELE</name>
<dbReference type="FunFam" id="1.10.287.630:FF:000002">
    <property type="entry name" value="Potassium/sodium hyperpolarization-activated cyclic nucleotide-gated channel 4"/>
    <property type="match status" value="1"/>
</dbReference>
<evidence type="ECO:0000256" key="18">
    <source>
        <dbReference type="ARBA" id="ARBA00023201"/>
    </source>
</evidence>
<keyword evidence="20" id="KW-0407">Ion channel</keyword>
<dbReference type="GO" id="GO:0003254">
    <property type="term" value="P:regulation of membrane depolarization"/>
    <property type="evidence" value="ECO:0007669"/>
    <property type="project" value="TreeGrafter"/>
</dbReference>
<reference evidence="26 27" key="1">
    <citation type="submission" date="2021-04" db="EMBL/GenBank/DDBJ databases">
        <authorList>
            <person name="De Guttry C."/>
            <person name="Zahm M."/>
            <person name="Klopp C."/>
            <person name="Cabau C."/>
            <person name="Louis A."/>
            <person name="Berthelot C."/>
            <person name="Parey E."/>
            <person name="Roest Crollius H."/>
            <person name="Montfort J."/>
            <person name="Robinson-Rechavi M."/>
            <person name="Bucao C."/>
            <person name="Bouchez O."/>
            <person name="Gislard M."/>
            <person name="Lluch J."/>
            <person name="Milhes M."/>
            <person name="Lampietro C."/>
            <person name="Lopez Roques C."/>
            <person name="Donnadieu C."/>
            <person name="Braasch I."/>
            <person name="Desvignes T."/>
            <person name="Postlethwait J."/>
            <person name="Bobe J."/>
            <person name="Wedekind C."/>
            <person name="Guiguen Y."/>
        </authorList>
    </citation>
    <scope>NUCLEOTIDE SEQUENCE [LARGE SCALE GENOMIC DNA]</scope>
    <source>
        <strain evidence="26">Cs_M1</strain>
        <tissue evidence="26">Blood</tissue>
    </source>
</reference>
<dbReference type="InterPro" id="IPR018488">
    <property type="entry name" value="cNMP-bd_CS"/>
</dbReference>
<keyword evidence="7" id="KW-0116">cAMP-binding</keyword>
<dbReference type="PANTHER" id="PTHR45689:SF4">
    <property type="entry name" value="POTASSIUM_SODIUM HYPERPOLARIZATION-ACTIVATED CYCLIC NUCLEOTIDE-GATED CHANNEL 4"/>
    <property type="match status" value="1"/>
</dbReference>
<keyword evidence="6" id="KW-0633">Potassium transport</keyword>
<evidence type="ECO:0000256" key="6">
    <source>
        <dbReference type="ARBA" id="ARBA00022538"/>
    </source>
</evidence>
<comment type="similarity">
    <text evidence="2">Belongs to the potassium channel HCN family.</text>
</comment>
<dbReference type="GO" id="GO:0005272">
    <property type="term" value="F:sodium channel activity"/>
    <property type="evidence" value="ECO:0007669"/>
    <property type="project" value="UniProtKB-KW"/>
</dbReference>
<dbReference type="GO" id="GO:0030552">
    <property type="term" value="F:cAMP binding"/>
    <property type="evidence" value="ECO:0007669"/>
    <property type="project" value="UniProtKB-KW"/>
</dbReference>
<feature type="transmembrane region" description="Helical" evidence="24">
    <location>
        <begin position="228"/>
        <end position="249"/>
    </location>
</feature>
<evidence type="ECO:0000256" key="8">
    <source>
        <dbReference type="ARBA" id="ARBA00022692"/>
    </source>
</evidence>
<evidence type="ECO:0000256" key="4">
    <source>
        <dbReference type="ARBA" id="ARBA00022461"/>
    </source>
</evidence>
<feature type="compositionally biased region" description="Polar residues" evidence="23">
    <location>
        <begin position="823"/>
        <end position="839"/>
    </location>
</feature>
<evidence type="ECO:0000256" key="1">
    <source>
        <dbReference type="ARBA" id="ARBA00004651"/>
    </source>
</evidence>
<dbReference type="SMART" id="SM00100">
    <property type="entry name" value="cNMP"/>
    <property type="match status" value="1"/>
</dbReference>
<keyword evidence="15" id="KW-0406">Ion transport</keyword>
<dbReference type="Gene3D" id="2.60.120.10">
    <property type="entry name" value="Jelly Rolls"/>
    <property type="match status" value="1"/>
</dbReference>
<accession>A0AAN8LX17</accession>
<dbReference type="EMBL" id="JAGTTL010000009">
    <property type="protein sequence ID" value="KAK6317759.1"/>
    <property type="molecule type" value="Genomic_DNA"/>
</dbReference>
<keyword evidence="18" id="KW-0739">Sodium transport</keyword>
<sequence length="980" mass="107654">MLFLMVGNLIIIPVGITFFKDEHTPPWIVFNVISDTLFLIDLVLNFRTGIVKEDNTEIILDPQTIKIKYLKSWFMVDFISSIPVDYIFLIVETRINSDFYKTARALRIVRFTKILSLLRLLRLSRLIRYIHQWEEVFHMTYDLASAMVRIVNLIAMMLLLCHWDGCLQFLVPMLQDFPSDCWVTRNKMVNDTWGQQYSYALFKAMSHMLCIGYGMYPPVGLADVWLTILSMIVGATCYAMFVGHATALIQSLDSSRRQYQEKYKQVEQYMSFHKLPAGMRQRIHDYYEHRFQGKMFDEESILGELNEPLREEIVNFNCRKLVASMPLFANADPNFVTSVLTKLRFEVFQPTDSVVTEGAVGRKMYFIQHGVVCVITKGTKETKLSDGSYFGEICLLTRGRRTASVRAETYCRLYSLSVDNFNEVLEEYPVMRRALETVALDRLDRIGKRNSVLQHKVTQNSGAGNLLENEIIQRIVQHDRDMAIQSNISPLYLDPPSPTSTPGVIWAPLVQGPLQAAAATTSLALAYSHSQLHAQLPPVLFHRPVSVSGSFKDPRGHRLQRGVFVGVSSGCGSGAASPAGSVKFRSGVDTPILASLRAQHLVSTASSMSPLSPMTSMYQPTSSITSTNFQAQPSSASLFPLGQASIRGYPPSSSSSSCMAQHHPHHPYGPPGTHQQGASGRLRFPAHSAPSGSTLSPLICSSVSPILNQLQNSYSHTASAQQHVQMGPGHQERAGHLLLPHSRCPYTTTGPSNPTQHHSSSGFLSMSIPEQAGVGGVGGPPSLVHHSPAGLHPGLLPQVLPEHPAHSSHSALASLAQYGSGDVSPSCTPPLTHSPTVQSPLTGRTVLYHRHHSQLHSQPSSAMGSHSSLTPETSCPPQVDGRGQRAESLVDLFTQDVRTISTVSTSGSRSYLPQEGSNKLDSPIPGHATPLSHYTPMGSEPPTPMSQGAPTSSHPNPSRPATPAKTSEAEYTVSELPSNL</sequence>
<dbReference type="InterPro" id="IPR000595">
    <property type="entry name" value="cNMP-bd_dom"/>
</dbReference>
<feature type="compositionally biased region" description="Low complexity" evidence="23">
    <location>
        <begin position="807"/>
        <end position="816"/>
    </location>
</feature>
<proteinExistence type="inferred from homology"/>
<keyword evidence="5" id="KW-1003">Cell membrane</keyword>
<feature type="region of interest" description="Disordered" evidence="23">
    <location>
        <begin position="903"/>
        <end position="980"/>
    </location>
</feature>
<feature type="transmembrane region" description="Helical" evidence="24">
    <location>
        <begin position="143"/>
        <end position="163"/>
    </location>
</feature>
<keyword evidence="3" id="KW-0813">Transport</keyword>
<evidence type="ECO:0000313" key="26">
    <source>
        <dbReference type="EMBL" id="KAK6317759.1"/>
    </source>
</evidence>
<dbReference type="InterPro" id="IPR018490">
    <property type="entry name" value="cNMP-bd_dom_sf"/>
</dbReference>
<feature type="region of interest" description="Disordered" evidence="23">
    <location>
        <begin position="648"/>
        <end position="689"/>
    </location>
</feature>
<keyword evidence="27" id="KW-1185">Reference proteome</keyword>
<evidence type="ECO:0000313" key="27">
    <source>
        <dbReference type="Proteomes" id="UP001356427"/>
    </source>
</evidence>
<evidence type="ECO:0000256" key="3">
    <source>
        <dbReference type="ARBA" id="ARBA00022448"/>
    </source>
</evidence>